<dbReference type="EMBL" id="CABFMQ020000096">
    <property type="protein sequence ID" value="VTZ51381.1"/>
    <property type="molecule type" value="Genomic_DNA"/>
</dbReference>
<protein>
    <submittedName>
        <fullName evidence="1">Uncharacterized protein</fullName>
    </submittedName>
</protein>
<reference evidence="1 2" key="1">
    <citation type="submission" date="2019-05" db="EMBL/GenBank/DDBJ databases">
        <authorList>
            <person name="Farhan Ul Haque M."/>
        </authorList>
    </citation>
    <scope>NUCLEOTIDE SEQUENCE [LARGE SCALE GENOMIC DNA]</scope>
    <source>
        <strain evidence="1">2</strain>
    </source>
</reference>
<comment type="caution">
    <text evidence="1">The sequence shown here is derived from an EMBL/GenBank/DDBJ whole genome shotgun (WGS) entry which is preliminary data.</text>
</comment>
<dbReference type="Proteomes" id="UP000485880">
    <property type="component" value="Unassembled WGS sequence"/>
</dbReference>
<evidence type="ECO:0000313" key="2">
    <source>
        <dbReference type="Proteomes" id="UP000485880"/>
    </source>
</evidence>
<sequence length="101" mass="11117">MPALPSAPSKKSFTSVNSPIFCVGRIQIHRWSNGAGLGLGPKYSSSPLQKLRFPLCDLVDVHVELLRQLDQRLLAPHGSQSNSCLEGRAMVPAYSFCHRRS</sequence>
<gene>
    <name evidence="1" type="ORF">MPC4_380019</name>
</gene>
<organism evidence="1 2">
    <name type="scientific">Methylocella tundrae</name>
    <dbReference type="NCBI Taxonomy" id="227605"/>
    <lineage>
        <taxon>Bacteria</taxon>
        <taxon>Pseudomonadati</taxon>
        <taxon>Pseudomonadota</taxon>
        <taxon>Alphaproteobacteria</taxon>
        <taxon>Hyphomicrobiales</taxon>
        <taxon>Beijerinckiaceae</taxon>
        <taxon>Methylocella</taxon>
    </lineage>
</organism>
<dbReference type="AlphaFoldDB" id="A0A8B6M9D6"/>
<proteinExistence type="predicted"/>
<evidence type="ECO:0000313" key="1">
    <source>
        <dbReference type="EMBL" id="VTZ51381.1"/>
    </source>
</evidence>
<keyword evidence="2" id="KW-1185">Reference proteome</keyword>
<name>A0A8B6M9D6_METTU</name>
<accession>A0A8B6M9D6</accession>